<dbReference type="Gene3D" id="1.10.3860.10">
    <property type="entry name" value="Sodium:dicarboxylate symporter"/>
    <property type="match status" value="1"/>
</dbReference>
<evidence type="ECO:0000256" key="2">
    <source>
        <dbReference type="ARBA" id="ARBA00022448"/>
    </source>
</evidence>
<dbReference type="EMBL" id="LUUK01000078">
    <property type="protein sequence ID" value="OAI22465.1"/>
    <property type="molecule type" value="Genomic_DNA"/>
</dbReference>
<feature type="transmembrane region" description="Helical" evidence="7">
    <location>
        <begin position="45"/>
        <end position="69"/>
    </location>
</feature>
<reference evidence="9" key="1">
    <citation type="submission" date="2016-03" db="EMBL/GenBank/DDBJ databases">
        <authorList>
            <person name="Heylen K."/>
            <person name="De Vos P."/>
            <person name="Vekeman B."/>
        </authorList>
    </citation>
    <scope>NUCLEOTIDE SEQUENCE [LARGE SCALE GENOMIC DNA]</scope>
    <source>
        <strain evidence="9">R-45383</strain>
    </source>
</reference>
<evidence type="ECO:0000313" key="9">
    <source>
        <dbReference type="Proteomes" id="UP000077628"/>
    </source>
</evidence>
<dbReference type="PANTHER" id="PTHR42865">
    <property type="entry name" value="PROTON/GLUTAMATE-ASPARTATE SYMPORTER"/>
    <property type="match status" value="1"/>
</dbReference>
<feature type="transmembrane region" description="Helical" evidence="7">
    <location>
        <begin position="219"/>
        <end position="240"/>
    </location>
</feature>
<dbReference type="Pfam" id="PF00375">
    <property type="entry name" value="SDF"/>
    <property type="match status" value="1"/>
</dbReference>
<dbReference type="SUPFAM" id="SSF118215">
    <property type="entry name" value="Proton glutamate symport protein"/>
    <property type="match status" value="1"/>
</dbReference>
<dbReference type="PANTHER" id="PTHR42865:SF7">
    <property type="entry name" value="PROTON_GLUTAMATE-ASPARTATE SYMPORTER"/>
    <property type="match status" value="1"/>
</dbReference>
<dbReference type="RefSeq" id="WP_064026464.1">
    <property type="nucleotide sequence ID" value="NZ_LUUK01000078.1"/>
</dbReference>
<keyword evidence="9" id="KW-1185">Reference proteome</keyword>
<keyword evidence="2" id="KW-0813">Transport</keyword>
<dbReference type="STRING" id="702114.A1355_02345"/>
<dbReference type="Proteomes" id="UP000077628">
    <property type="component" value="Unassembled WGS sequence"/>
</dbReference>
<dbReference type="InterPro" id="IPR036458">
    <property type="entry name" value="Na:dicarbo_symporter_sf"/>
</dbReference>
<feature type="transmembrane region" description="Helical" evidence="7">
    <location>
        <begin position="157"/>
        <end position="177"/>
    </location>
</feature>
<comment type="subcellular location">
    <subcellularLocation>
        <location evidence="1">Cell membrane</location>
        <topology evidence="1">Multi-pass membrane protein</topology>
    </subcellularLocation>
</comment>
<dbReference type="GO" id="GO:0015293">
    <property type="term" value="F:symporter activity"/>
    <property type="evidence" value="ECO:0007669"/>
    <property type="project" value="UniProtKB-KW"/>
</dbReference>
<dbReference type="GO" id="GO:0005886">
    <property type="term" value="C:plasma membrane"/>
    <property type="evidence" value="ECO:0007669"/>
    <property type="project" value="UniProtKB-SubCell"/>
</dbReference>
<keyword evidence="3" id="KW-1003">Cell membrane</keyword>
<dbReference type="GO" id="GO:0006835">
    <property type="term" value="P:dicarboxylic acid transport"/>
    <property type="evidence" value="ECO:0007669"/>
    <property type="project" value="TreeGrafter"/>
</dbReference>
<dbReference type="AlphaFoldDB" id="A0A177NWT8"/>
<evidence type="ECO:0000256" key="4">
    <source>
        <dbReference type="ARBA" id="ARBA00022692"/>
    </source>
</evidence>
<protein>
    <submittedName>
        <fullName evidence="8">Sodium:proton symporter</fullName>
    </submittedName>
</protein>
<proteinExistence type="predicted"/>
<name>A0A177NWT8_9GAMM</name>
<evidence type="ECO:0000313" key="8">
    <source>
        <dbReference type="EMBL" id="OAI22465.1"/>
    </source>
</evidence>
<gene>
    <name evidence="8" type="ORF">A1355_02345</name>
</gene>
<accession>A0A177NWT8</accession>
<keyword evidence="6 7" id="KW-0472">Membrane</keyword>
<keyword evidence="5 7" id="KW-1133">Transmembrane helix</keyword>
<organism evidence="8 9">
    <name type="scientific">Methylomonas koyamae</name>
    <dbReference type="NCBI Taxonomy" id="702114"/>
    <lineage>
        <taxon>Bacteria</taxon>
        <taxon>Pseudomonadati</taxon>
        <taxon>Pseudomonadota</taxon>
        <taxon>Gammaproteobacteria</taxon>
        <taxon>Methylococcales</taxon>
        <taxon>Methylococcaceae</taxon>
        <taxon>Methylomonas</taxon>
    </lineage>
</organism>
<keyword evidence="4 7" id="KW-0812">Transmembrane</keyword>
<feature type="transmembrane region" description="Helical" evidence="7">
    <location>
        <begin position="189"/>
        <end position="213"/>
    </location>
</feature>
<dbReference type="InterPro" id="IPR001991">
    <property type="entry name" value="Na-dicarboxylate_symporter"/>
</dbReference>
<feature type="transmembrane region" description="Helical" evidence="7">
    <location>
        <begin position="81"/>
        <end position="103"/>
    </location>
</feature>
<dbReference type="PRINTS" id="PR00173">
    <property type="entry name" value="EDTRNSPORT"/>
</dbReference>
<dbReference type="OrthoDB" id="9766690at2"/>
<sequence length="416" mass="44440">MKNHHRLLLGLVLGAAAGLIGHEYAGWLPLQLSVRYVLEPLGQIFLRLIFMVVVPMVVSGLILGVFQLSSHHGLARVARRTLLFTLLASSASVAIGITLVNIAEPGVGVEIPQSGETTAVGGIRRNAEQAKPIEQTLLDIIPKNPFATASQALEGEMLALMFFSLVFGAALATITAGKASRWVELLEESYTASLVVVDWAMRLAPLAVFALVFQSTFKFGHHILVSLGFYVAVVVGGLLLQQALVYSALLKTFTQRSPLAFFRDCREVYLYAFATASSNATLPRSLELAERDLAIKPEIARFVLTIGSTANQNGTALFEGITVLFLAQVYGVDLSMAEQVRVVMMAVLAGIGTAGVPGGSLPLIMILTQQVGIPAEGMGLILGVDRFLDMCRTTLNVSGDLVIAALVDQPEPAEAE</sequence>
<evidence type="ECO:0000256" key="1">
    <source>
        <dbReference type="ARBA" id="ARBA00004651"/>
    </source>
</evidence>
<evidence type="ECO:0000256" key="6">
    <source>
        <dbReference type="ARBA" id="ARBA00023136"/>
    </source>
</evidence>
<comment type="caution">
    <text evidence="8">The sequence shown here is derived from an EMBL/GenBank/DDBJ whole genome shotgun (WGS) entry which is preliminary data.</text>
</comment>
<evidence type="ECO:0000256" key="5">
    <source>
        <dbReference type="ARBA" id="ARBA00022989"/>
    </source>
</evidence>
<evidence type="ECO:0000256" key="7">
    <source>
        <dbReference type="SAM" id="Phobius"/>
    </source>
</evidence>
<evidence type="ECO:0000256" key="3">
    <source>
        <dbReference type="ARBA" id="ARBA00022475"/>
    </source>
</evidence>